<comment type="caution">
    <text evidence="1">The sequence shown here is derived from an EMBL/GenBank/DDBJ whole genome shotgun (WGS) entry which is preliminary data.</text>
</comment>
<sequence length="131" mass="14944">MPKQRWTLIQPEWRYRVVSTMIPLAVIAGLRNRISLPIVAPQVHHDARWVPVPYTVLGREKGVEIYSEVTAANIFWIANMKGPSTSKRISNLKITANLAAVRSVPGRSIDVKLRFVHGDHRRTHIVGDYKR</sequence>
<keyword evidence="2" id="KW-1185">Reference proteome</keyword>
<name>A0ABQ8TMD4_PERAM</name>
<gene>
    <name evidence="1" type="ORF">ANN_09173</name>
</gene>
<dbReference type="EMBL" id="JAJSOF020000005">
    <property type="protein sequence ID" value="KAJ4447172.1"/>
    <property type="molecule type" value="Genomic_DNA"/>
</dbReference>
<organism evidence="1 2">
    <name type="scientific">Periplaneta americana</name>
    <name type="common">American cockroach</name>
    <name type="synonym">Blatta americana</name>
    <dbReference type="NCBI Taxonomy" id="6978"/>
    <lineage>
        <taxon>Eukaryota</taxon>
        <taxon>Metazoa</taxon>
        <taxon>Ecdysozoa</taxon>
        <taxon>Arthropoda</taxon>
        <taxon>Hexapoda</taxon>
        <taxon>Insecta</taxon>
        <taxon>Pterygota</taxon>
        <taxon>Neoptera</taxon>
        <taxon>Polyneoptera</taxon>
        <taxon>Dictyoptera</taxon>
        <taxon>Blattodea</taxon>
        <taxon>Blattoidea</taxon>
        <taxon>Blattidae</taxon>
        <taxon>Blattinae</taxon>
        <taxon>Periplaneta</taxon>
    </lineage>
</organism>
<dbReference type="Proteomes" id="UP001148838">
    <property type="component" value="Unassembled WGS sequence"/>
</dbReference>
<protein>
    <submittedName>
        <fullName evidence="1">Uncharacterized protein</fullName>
    </submittedName>
</protein>
<evidence type="ECO:0000313" key="2">
    <source>
        <dbReference type="Proteomes" id="UP001148838"/>
    </source>
</evidence>
<proteinExistence type="predicted"/>
<reference evidence="1 2" key="1">
    <citation type="journal article" date="2022" name="Allergy">
        <title>Genome assembly and annotation of Periplaneta americana reveal a comprehensive cockroach allergen profile.</title>
        <authorList>
            <person name="Wang L."/>
            <person name="Xiong Q."/>
            <person name="Saelim N."/>
            <person name="Wang L."/>
            <person name="Nong W."/>
            <person name="Wan A.T."/>
            <person name="Shi M."/>
            <person name="Liu X."/>
            <person name="Cao Q."/>
            <person name="Hui J.H.L."/>
            <person name="Sookrung N."/>
            <person name="Leung T.F."/>
            <person name="Tungtrongchitr A."/>
            <person name="Tsui S.K.W."/>
        </authorList>
    </citation>
    <scope>NUCLEOTIDE SEQUENCE [LARGE SCALE GENOMIC DNA]</scope>
    <source>
        <strain evidence="1">PWHHKU_190912</strain>
    </source>
</reference>
<evidence type="ECO:0000313" key="1">
    <source>
        <dbReference type="EMBL" id="KAJ4447172.1"/>
    </source>
</evidence>
<accession>A0ABQ8TMD4</accession>